<dbReference type="InterPro" id="IPR006175">
    <property type="entry name" value="YjgF/YER057c/UK114"/>
</dbReference>
<dbReference type="InterPro" id="IPR035959">
    <property type="entry name" value="RutC-like_sf"/>
</dbReference>
<comment type="caution">
    <text evidence="2">The sequence shown here is derived from an EMBL/GenBank/DDBJ whole genome shotgun (WGS) entry which is preliminary data.</text>
</comment>
<dbReference type="PANTHER" id="PTHR11803">
    <property type="entry name" value="2-IMINOBUTANOATE/2-IMINOPROPANOATE DEAMINASE RIDA"/>
    <property type="match status" value="1"/>
</dbReference>
<organism evidence="2 3">
    <name type="scientific">Variovorax defluvii</name>
    <dbReference type="NCBI Taxonomy" id="913761"/>
    <lineage>
        <taxon>Bacteria</taxon>
        <taxon>Pseudomonadati</taxon>
        <taxon>Pseudomonadota</taxon>
        <taxon>Betaproteobacteria</taxon>
        <taxon>Burkholderiales</taxon>
        <taxon>Comamonadaceae</taxon>
        <taxon>Variovorax</taxon>
    </lineage>
</organism>
<protein>
    <recommendedName>
        <fullName evidence="4">RidA family protein</fullName>
    </recommendedName>
</protein>
<gene>
    <name evidence="2" type="ORF">GCM10023165_05550</name>
</gene>
<dbReference type="EMBL" id="BAABGJ010000003">
    <property type="protein sequence ID" value="GAA4331371.1"/>
    <property type="molecule type" value="Genomic_DNA"/>
</dbReference>
<evidence type="ECO:0000256" key="1">
    <source>
        <dbReference type="ARBA" id="ARBA00010552"/>
    </source>
</evidence>
<dbReference type="Proteomes" id="UP001500975">
    <property type="component" value="Unassembled WGS sequence"/>
</dbReference>
<name>A0ABP8GXE8_9BURK</name>
<dbReference type="Gene3D" id="3.30.1330.40">
    <property type="entry name" value="RutC-like"/>
    <property type="match status" value="1"/>
</dbReference>
<evidence type="ECO:0000313" key="2">
    <source>
        <dbReference type="EMBL" id="GAA4331371.1"/>
    </source>
</evidence>
<proteinExistence type="inferred from homology"/>
<evidence type="ECO:0000313" key="3">
    <source>
        <dbReference type="Proteomes" id="UP001500975"/>
    </source>
</evidence>
<evidence type="ECO:0008006" key="4">
    <source>
        <dbReference type="Google" id="ProtNLM"/>
    </source>
</evidence>
<comment type="similarity">
    <text evidence="1">Belongs to the RutC family.</text>
</comment>
<dbReference type="SUPFAM" id="SSF55298">
    <property type="entry name" value="YjgF-like"/>
    <property type="match status" value="1"/>
</dbReference>
<accession>A0ABP8GXE8</accession>
<keyword evidence="3" id="KW-1185">Reference proteome</keyword>
<sequence>MCSTCASPGCPADLVLLAARDEYELLDPRGRRRTVIRAGRELEKNRMSMGKPMANYAAAKRVGDFVFMSGVVAVDPATRRAVMGYEQIPEEARAALRGLRYATGQMSVDIFEAPVVAQSWFVLERIRQLATEHGGTMGDVVKLVQYFRRLPDYAPYNRVRGLFYPGEPPVSTVLEVSGFLPGDEVLVEVEATMYLPQR</sequence>
<dbReference type="PANTHER" id="PTHR11803:SF58">
    <property type="entry name" value="PROTEIN HMF1-RELATED"/>
    <property type="match status" value="1"/>
</dbReference>
<dbReference type="Pfam" id="PF01042">
    <property type="entry name" value="Ribonuc_L-PSP"/>
    <property type="match status" value="1"/>
</dbReference>
<reference evidence="3" key="1">
    <citation type="journal article" date="2019" name="Int. J. Syst. Evol. Microbiol.">
        <title>The Global Catalogue of Microorganisms (GCM) 10K type strain sequencing project: providing services to taxonomists for standard genome sequencing and annotation.</title>
        <authorList>
            <consortium name="The Broad Institute Genomics Platform"/>
            <consortium name="The Broad Institute Genome Sequencing Center for Infectious Disease"/>
            <person name="Wu L."/>
            <person name="Ma J."/>
        </authorList>
    </citation>
    <scope>NUCLEOTIDE SEQUENCE [LARGE SCALE GENOMIC DNA]</scope>
    <source>
        <strain evidence="3">JCM 17804</strain>
    </source>
</reference>